<dbReference type="PATRIC" id="fig|1367477.3.peg.3362"/>
<dbReference type="HOGENOM" id="CLU_2912795_0_0_9"/>
<dbReference type="STRING" id="1367477.N288_16880"/>
<gene>
    <name evidence="1" type="ORF">N288_16880</name>
</gene>
<protein>
    <submittedName>
        <fullName evidence="1">Uncharacterized protein</fullName>
    </submittedName>
</protein>
<proteinExistence type="predicted"/>
<dbReference type="KEGG" id="bif:N288_16880"/>
<name>U5LD05_9BACI</name>
<dbReference type="Proteomes" id="UP000017805">
    <property type="component" value="Chromosome"/>
</dbReference>
<dbReference type="AlphaFoldDB" id="U5LD05"/>
<dbReference type="PROSITE" id="PS51257">
    <property type="entry name" value="PROKAR_LIPOPROTEIN"/>
    <property type="match status" value="1"/>
</dbReference>
<sequence>MIIHYKEKGLHCKTAMQPFLQAAFSCPWDRILNKPRADGKKNNDGEGCLPFLFSAFVIPFE</sequence>
<evidence type="ECO:0000313" key="1">
    <source>
        <dbReference type="EMBL" id="AGX05263.1"/>
    </source>
</evidence>
<accession>U5LD05</accession>
<evidence type="ECO:0000313" key="2">
    <source>
        <dbReference type="Proteomes" id="UP000017805"/>
    </source>
</evidence>
<dbReference type="EMBL" id="CP006643">
    <property type="protein sequence ID" value="AGX05263.1"/>
    <property type="molecule type" value="Genomic_DNA"/>
</dbReference>
<organism evidence="1 2">
    <name type="scientific">Bacillus infantis NRRL B-14911</name>
    <dbReference type="NCBI Taxonomy" id="1367477"/>
    <lineage>
        <taxon>Bacteria</taxon>
        <taxon>Bacillati</taxon>
        <taxon>Bacillota</taxon>
        <taxon>Bacilli</taxon>
        <taxon>Bacillales</taxon>
        <taxon>Bacillaceae</taxon>
        <taxon>Bacillus</taxon>
    </lineage>
</organism>
<keyword evidence="2" id="KW-1185">Reference proteome</keyword>
<reference evidence="1 2" key="1">
    <citation type="submission" date="2013-07" db="EMBL/GenBank/DDBJ databases">
        <title>Complete genome sequence of Bacillus infantis NRRL B-14911 that has potential to induce cardiac disease by antigenic mimicry.</title>
        <authorList>
            <person name="Massilamany C."/>
            <person name="Smith T.P.L."/>
            <person name="Loy J.D."/>
            <person name="Barletta R."/>
            <person name="Reddy J."/>
        </authorList>
    </citation>
    <scope>NUCLEOTIDE SEQUENCE [LARGE SCALE GENOMIC DNA]</scope>
    <source>
        <strain evidence="1 2">NRRL B-14911</strain>
    </source>
</reference>